<feature type="region of interest" description="Disordered" evidence="1">
    <location>
        <begin position="33"/>
        <end position="177"/>
    </location>
</feature>
<sequence>MMDFCFNSEGQRDPKLSEYQQIALRVRGASCHDREEFGKRESGEPILNGHNGDGDEIALGSPAPRSGGILSAKDLHARPAQDPDSKLHKTIASLPGSTHLWNKNSADQEPAHSVAPKEQTKLSKGREDARRNQLRGDGRTSELLSQRALLSEVPEEEQAQRGRRRAKPKGTREAQER</sequence>
<feature type="compositionally biased region" description="Basic and acidic residues" evidence="1">
    <location>
        <begin position="73"/>
        <end position="87"/>
    </location>
</feature>
<accession>A0ABP1A6Q2</accession>
<keyword evidence="3" id="KW-1185">Reference proteome</keyword>
<gene>
    <name evidence="2" type="ORF">CSSPJE1EN2_LOCUS1144</name>
</gene>
<feature type="compositionally biased region" description="Basic and acidic residues" evidence="1">
    <location>
        <begin position="33"/>
        <end position="43"/>
    </location>
</feature>
<feature type="compositionally biased region" description="Basic and acidic residues" evidence="1">
    <location>
        <begin position="118"/>
        <end position="140"/>
    </location>
</feature>
<evidence type="ECO:0000313" key="3">
    <source>
        <dbReference type="Proteomes" id="UP001497522"/>
    </source>
</evidence>
<name>A0ABP1A6Q2_9BRYO</name>
<evidence type="ECO:0000313" key="2">
    <source>
        <dbReference type="EMBL" id="CAK9858149.1"/>
    </source>
</evidence>
<dbReference type="Proteomes" id="UP001497522">
    <property type="component" value="Chromosome 1"/>
</dbReference>
<organism evidence="2 3">
    <name type="scientific">Sphagnum jensenii</name>
    <dbReference type="NCBI Taxonomy" id="128206"/>
    <lineage>
        <taxon>Eukaryota</taxon>
        <taxon>Viridiplantae</taxon>
        <taxon>Streptophyta</taxon>
        <taxon>Embryophyta</taxon>
        <taxon>Bryophyta</taxon>
        <taxon>Sphagnophytina</taxon>
        <taxon>Sphagnopsida</taxon>
        <taxon>Sphagnales</taxon>
        <taxon>Sphagnaceae</taxon>
        <taxon>Sphagnum</taxon>
    </lineage>
</organism>
<feature type="compositionally biased region" description="Polar residues" evidence="1">
    <location>
        <begin position="95"/>
        <end position="107"/>
    </location>
</feature>
<protein>
    <submittedName>
        <fullName evidence="2">Uncharacterized protein</fullName>
    </submittedName>
</protein>
<dbReference type="EMBL" id="OZ023702">
    <property type="protein sequence ID" value="CAK9858149.1"/>
    <property type="molecule type" value="Genomic_DNA"/>
</dbReference>
<reference evidence="2 3" key="1">
    <citation type="submission" date="2024-03" db="EMBL/GenBank/DDBJ databases">
        <authorList>
            <consortium name="ELIXIR-Norway"/>
            <consortium name="Elixir Norway"/>
        </authorList>
    </citation>
    <scope>NUCLEOTIDE SEQUENCE [LARGE SCALE GENOMIC DNA]</scope>
</reference>
<proteinExistence type="predicted"/>
<evidence type="ECO:0000256" key="1">
    <source>
        <dbReference type="SAM" id="MobiDB-lite"/>
    </source>
</evidence>